<dbReference type="Proteomes" id="UP001234178">
    <property type="component" value="Unassembled WGS sequence"/>
</dbReference>
<organism evidence="1 2">
    <name type="scientific">Daphnia magna</name>
    <dbReference type="NCBI Taxonomy" id="35525"/>
    <lineage>
        <taxon>Eukaryota</taxon>
        <taxon>Metazoa</taxon>
        <taxon>Ecdysozoa</taxon>
        <taxon>Arthropoda</taxon>
        <taxon>Crustacea</taxon>
        <taxon>Branchiopoda</taxon>
        <taxon>Diplostraca</taxon>
        <taxon>Cladocera</taxon>
        <taxon>Anomopoda</taxon>
        <taxon>Daphniidae</taxon>
        <taxon>Daphnia</taxon>
    </lineage>
</organism>
<evidence type="ECO:0000313" key="2">
    <source>
        <dbReference type="Proteomes" id="UP001234178"/>
    </source>
</evidence>
<reference evidence="1 2" key="1">
    <citation type="journal article" date="2023" name="Nucleic Acids Res.">
        <title>The hologenome of Daphnia magna reveals possible DNA methylation and microbiome-mediated evolution of the host genome.</title>
        <authorList>
            <person name="Chaturvedi A."/>
            <person name="Li X."/>
            <person name="Dhandapani V."/>
            <person name="Marshall H."/>
            <person name="Kissane S."/>
            <person name="Cuenca-Cambronero M."/>
            <person name="Asole G."/>
            <person name="Calvet F."/>
            <person name="Ruiz-Romero M."/>
            <person name="Marangio P."/>
            <person name="Guigo R."/>
            <person name="Rago D."/>
            <person name="Mirbahai L."/>
            <person name="Eastwood N."/>
            <person name="Colbourne J.K."/>
            <person name="Zhou J."/>
            <person name="Mallon E."/>
            <person name="Orsini L."/>
        </authorList>
    </citation>
    <scope>NUCLEOTIDE SEQUENCE [LARGE SCALE GENOMIC DNA]</scope>
    <source>
        <strain evidence="1">LRV0_1</strain>
    </source>
</reference>
<accession>A0ABQ9ZQ60</accession>
<keyword evidence="2" id="KW-1185">Reference proteome</keyword>
<name>A0ABQ9ZQ60_9CRUS</name>
<sequence>MQVGPNGLTFTATLTGEGKWYAIKKYHTLNCIAEQVTLRQEKPDQPIESPFGLLHTTQQEGQFTLKQNIIVWGNGYLEIPRSPERNNSSRLYDDNRQLEISFFNKPDKHVTAVGYKLIGIPLTYLTFPAETKKNTIRNVQEHNRNMP</sequence>
<protein>
    <submittedName>
        <fullName evidence="1">Uncharacterized protein</fullName>
    </submittedName>
</protein>
<gene>
    <name evidence="1" type="ORF">OUZ56_030048</name>
</gene>
<dbReference type="EMBL" id="JAOYFB010000005">
    <property type="protein sequence ID" value="KAK4015058.1"/>
    <property type="molecule type" value="Genomic_DNA"/>
</dbReference>
<proteinExistence type="predicted"/>
<evidence type="ECO:0000313" key="1">
    <source>
        <dbReference type="EMBL" id="KAK4015058.1"/>
    </source>
</evidence>
<comment type="caution">
    <text evidence="1">The sequence shown here is derived from an EMBL/GenBank/DDBJ whole genome shotgun (WGS) entry which is preliminary data.</text>
</comment>